<dbReference type="Proteomes" id="UP001429357">
    <property type="component" value="Unassembled WGS sequence"/>
</dbReference>
<name>A0ABV0F228_9ENTE</name>
<feature type="coiled-coil region" evidence="1">
    <location>
        <begin position="97"/>
        <end position="124"/>
    </location>
</feature>
<evidence type="ECO:0000313" key="2">
    <source>
        <dbReference type="EMBL" id="MEO1780696.1"/>
    </source>
</evidence>
<evidence type="ECO:0000256" key="1">
    <source>
        <dbReference type="SAM" id="Coils"/>
    </source>
</evidence>
<keyword evidence="1" id="KW-0175">Coiled coil</keyword>
<comment type="caution">
    <text evidence="2">The sequence shown here is derived from an EMBL/GenBank/DDBJ whole genome shotgun (WGS) entry which is preliminary data.</text>
</comment>
<protein>
    <submittedName>
        <fullName evidence="2">Uncharacterized protein</fullName>
    </submittedName>
</protein>
<organism evidence="2 3">
    <name type="scientific">Enterococcus diestrammenae</name>
    <dbReference type="NCBI Taxonomy" id="1155073"/>
    <lineage>
        <taxon>Bacteria</taxon>
        <taxon>Bacillati</taxon>
        <taxon>Bacillota</taxon>
        <taxon>Bacilli</taxon>
        <taxon>Lactobacillales</taxon>
        <taxon>Enterococcaceae</taxon>
        <taxon>Enterococcus</taxon>
    </lineage>
</organism>
<dbReference type="RefSeq" id="WP_161869034.1">
    <property type="nucleotide sequence ID" value="NZ_MAEI02000001.1"/>
</dbReference>
<keyword evidence="3" id="KW-1185">Reference proteome</keyword>
<accession>A0ABV0F228</accession>
<evidence type="ECO:0000313" key="3">
    <source>
        <dbReference type="Proteomes" id="UP001429357"/>
    </source>
</evidence>
<reference evidence="2" key="1">
    <citation type="submission" date="2016-06" db="EMBL/GenBank/DDBJ databases">
        <authorList>
            <person name="Van Tyne D."/>
        </authorList>
    </citation>
    <scope>NUCLEOTIDE SEQUENCE</scope>
    <source>
        <strain evidence="2">JM9A</strain>
    </source>
</reference>
<dbReference type="EMBL" id="MAEI02000001">
    <property type="protein sequence ID" value="MEO1780696.1"/>
    <property type="molecule type" value="Genomic_DNA"/>
</dbReference>
<proteinExistence type="predicted"/>
<sequence>MKLYRVMKEHKLRQSVFYGWLRDAGLIQKVDTGYVVGKKALAGMETITAREVGTDGHILREQTQVAIADAAIPELLRRYEASGLSNRYQQVLKPGKEMDIKEQLQQMTDLLSQLQTDIHLLLEQTMKED</sequence>
<gene>
    <name evidence="2" type="ORF">BAU18_000247</name>
</gene>
<reference evidence="2" key="2">
    <citation type="submission" date="2024-02" db="EMBL/GenBank/DDBJ databases">
        <title>The Genome Sequence of Enterococcus diestrammenae JM9A.</title>
        <authorList>
            <person name="Earl A."/>
            <person name="Manson A."/>
            <person name="Gilmore M."/>
            <person name="Sanders J."/>
            <person name="Shea T."/>
            <person name="Howe W."/>
            <person name="Livny J."/>
            <person name="Cuomo C."/>
            <person name="Neafsey D."/>
            <person name="Birren B."/>
        </authorList>
    </citation>
    <scope>NUCLEOTIDE SEQUENCE</scope>
    <source>
        <strain evidence="2">JM9A</strain>
    </source>
</reference>